<evidence type="ECO:0000313" key="2">
    <source>
        <dbReference type="Proteomes" id="UP001497744"/>
    </source>
</evidence>
<reference evidence="1 2" key="1">
    <citation type="submission" date="2021-06" db="EMBL/GenBank/DDBJ databases">
        <title>Genome sequence of Babesia caballi.</title>
        <authorList>
            <person name="Yamagishi J."/>
            <person name="Kidaka T."/>
            <person name="Ochi A."/>
        </authorList>
    </citation>
    <scope>NUCLEOTIDE SEQUENCE [LARGE SCALE GENOMIC DNA]</scope>
    <source>
        <strain evidence="1">USDA-D6B2</strain>
    </source>
</reference>
<dbReference type="RefSeq" id="XP_067715729.1">
    <property type="nucleotide sequence ID" value="XM_067859628.1"/>
</dbReference>
<keyword evidence="2" id="KW-1185">Reference proteome</keyword>
<evidence type="ECO:0000313" key="1">
    <source>
        <dbReference type="EMBL" id="GIX63660.1"/>
    </source>
</evidence>
<sequence>MLQSLSPGAIFGVKLSNNAVQLSIMTSPNFFLTPLQHPYRKRNRRIAQPMRRHVGRRDASACNFRSAVTTTIIPNELPKPVGQVDNKFPTIQCLLNLRNFRTSPGCRLFNFFKKLPNLLGKF</sequence>
<name>A0AAV4LVN8_BABCB</name>
<accession>A0AAV4LVN8</accession>
<gene>
    <name evidence="1" type="ORF">BcabD6B2_30950</name>
</gene>
<protein>
    <submittedName>
        <fullName evidence="1">Mycofactocin radical SAM maturase MftC, putative</fullName>
    </submittedName>
</protein>
<dbReference type="GeneID" id="94195141"/>
<organism evidence="1 2">
    <name type="scientific">Babesia caballi</name>
    <dbReference type="NCBI Taxonomy" id="5871"/>
    <lineage>
        <taxon>Eukaryota</taxon>
        <taxon>Sar</taxon>
        <taxon>Alveolata</taxon>
        <taxon>Apicomplexa</taxon>
        <taxon>Aconoidasida</taxon>
        <taxon>Piroplasmida</taxon>
        <taxon>Babesiidae</taxon>
        <taxon>Babesia</taxon>
    </lineage>
</organism>
<dbReference type="AlphaFoldDB" id="A0AAV4LVN8"/>
<dbReference type="Proteomes" id="UP001497744">
    <property type="component" value="Unassembled WGS sequence"/>
</dbReference>
<dbReference type="EMBL" id="BPLF01000002">
    <property type="protein sequence ID" value="GIX63660.1"/>
    <property type="molecule type" value="Genomic_DNA"/>
</dbReference>
<comment type="caution">
    <text evidence="1">The sequence shown here is derived from an EMBL/GenBank/DDBJ whole genome shotgun (WGS) entry which is preliminary data.</text>
</comment>
<proteinExistence type="predicted"/>